<dbReference type="Proteomes" id="UP000045706">
    <property type="component" value="Unassembled WGS sequence"/>
</dbReference>
<dbReference type="Pfam" id="PF00107">
    <property type="entry name" value="ADH_zinc_N"/>
    <property type="match status" value="1"/>
</dbReference>
<keyword evidence="6" id="KW-0560">Oxidoreductase</keyword>
<evidence type="ECO:0000256" key="5">
    <source>
        <dbReference type="ARBA" id="ARBA00022935"/>
    </source>
</evidence>
<keyword evidence="15" id="KW-0732">Signal</keyword>
<dbReference type="GO" id="GO:0008270">
    <property type="term" value="F:zinc ion binding"/>
    <property type="evidence" value="ECO:0007669"/>
    <property type="project" value="InterPro"/>
</dbReference>
<dbReference type="EC" id="1.1.1.12" evidence="10"/>
<protein>
    <recommendedName>
        <fullName evidence="11">L-arabinitol 4-dehydrogenase</fullName>
        <ecNumber evidence="10">1.1.1.12</ecNumber>
    </recommendedName>
</protein>
<dbReference type="Pfam" id="PF08240">
    <property type="entry name" value="ADH_N"/>
    <property type="match status" value="1"/>
</dbReference>
<evidence type="ECO:0000256" key="7">
    <source>
        <dbReference type="ARBA" id="ARBA00023027"/>
    </source>
</evidence>
<evidence type="ECO:0000256" key="13">
    <source>
        <dbReference type="RuleBase" id="RU361277"/>
    </source>
</evidence>
<evidence type="ECO:0000313" key="19">
    <source>
        <dbReference type="Proteomes" id="UP000045706"/>
    </source>
</evidence>
<feature type="compositionally biased region" description="Low complexity" evidence="14">
    <location>
        <begin position="125"/>
        <end position="137"/>
    </location>
</feature>
<keyword evidence="5" id="KW-0119">Carbohydrate metabolism</keyword>
<evidence type="ECO:0000256" key="3">
    <source>
        <dbReference type="ARBA" id="ARBA00022723"/>
    </source>
</evidence>
<gene>
    <name evidence="18" type="ORF">BN1723_009980</name>
</gene>
<dbReference type="CDD" id="cd05285">
    <property type="entry name" value="sorbitol_DH"/>
    <property type="match status" value="1"/>
</dbReference>
<keyword evidence="7" id="KW-0520">NAD</keyword>
<keyword evidence="5" id="KW-0054">Arabinose catabolism</keyword>
<dbReference type="CDD" id="cd12148">
    <property type="entry name" value="fungal_TF_MHR"/>
    <property type="match status" value="1"/>
</dbReference>
<evidence type="ECO:0000256" key="8">
    <source>
        <dbReference type="ARBA" id="ARBA00023242"/>
    </source>
</evidence>
<evidence type="ECO:0000256" key="14">
    <source>
        <dbReference type="SAM" id="MobiDB-lite"/>
    </source>
</evidence>
<dbReference type="FunFam" id="3.40.50.720:FF:000068">
    <property type="entry name" value="Sorbitol dehydrogenase"/>
    <property type="match status" value="1"/>
</dbReference>
<evidence type="ECO:0000256" key="12">
    <source>
        <dbReference type="ARBA" id="ARBA00049317"/>
    </source>
</evidence>
<proteinExistence type="inferred from homology"/>
<dbReference type="InterPro" id="IPR013154">
    <property type="entry name" value="ADH-like_N"/>
</dbReference>
<evidence type="ECO:0000256" key="1">
    <source>
        <dbReference type="ARBA" id="ARBA00001947"/>
    </source>
</evidence>
<dbReference type="GO" id="GO:0019568">
    <property type="term" value="P:arabinose catabolic process"/>
    <property type="evidence" value="ECO:0007669"/>
    <property type="project" value="UniProtKB-KW"/>
</dbReference>
<evidence type="ECO:0000256" key="15">
    <source>
        <dbReference type="SAM" id="SignalP"/>
    </source>
</evidence>
<dbReference type="Pfam" id="PF11951">
    <property type="entry name" value="Fungal_trans_2"/>
    <property type="match status" value="1"/>
</dbReference>
<dbReference type="PANTHER" id="PTHR43161">
    <property type="entry name" value="SORBITOL DEHYDROGENASE"/>
    <property type="match status" value="1"/>
</dbReference>
<keyword evidence="3 13" id="KW-0479">Metal-binding</keyword>
<dbReference type="GO" id="GO:0050019">
    <property type="term" value="F:L-arabinitol 4-dehydrogenase activity"/>
    <property type="evidence" value="ECO:0007669"/>
    <property type="project" value="UniProtKB-EC"/>
</dbReference>
<dbReference type="Gene3D" id="3.20.20.100">
    <property type="entry name" value="NADP-dependent oxidoreductase domain"/>
    <property type="match status" value="1"/>
</dbReference>
<dbReference type="PANTHER" id="PTHR43161:SF4">
    <property type="entry name" value="D-XYLULOSE REDUCTASE"/>
    <property type="match status" value="1"/>
</dbReference>
<accession>A0A0G4KU73</accession>
<dbReference type="Gene3D" id="3.40.50.720">
    <property type="entry name" value="NAD(P)-binding Rossmann-like Domain"/>
    <property type="match status" value="1"/>
</dbReference>
<organism evidence="18 19">
    <name type="scientific">Verticillium longisporum</name>
    <name type="common">Verticillium dahliae var. longisporum</name>
    <dbReference type="NCBI Taxonomy" id="100787"/>
    <lineage>
        <taxon>Eukaryota</taxon>
        <taxon>Fungi</taxon>
        <taxon>Dikarya</taxon>
        <taxon>Ascomycota</taxon>
        <taxon>Pezizomycotina</taxon>
        <taxon>Sordariomycetes</taxon>
        <taxon>Hypocreomycetidae</taxon>
        <taxon>Glomerellales</taxon>
        <taxon>Plectosphaerellaceae</taxon>
        <taxon>Verticillium</taxon>
    </lineage>
</organism>
<comment type="similarity">
    <text evidence="2 13">Belongs to the zinc-containing alcohol dehydrogenase family.</text>
</comment>
<comment type="catalytic activity">
    <reaction evidence="12">
        <text>L-arabinitol + NAD(+) = L-xylulose + NADH + H(+)</text>
        <dbReference type="Rhea" id="RHEA:16381"/>
        <dbReference type="ChEBI" id="CHEBI:15378"/>
        <dbReference type="ChEBI" id="CHEBI:17399"/>
        <dbReference type="ChEBI" id="CHEBI:18403"/>
        <dbReference type="ChEBI" id="CHEBI:57540"/>
        <dbReference type="ChEBI" id="CHEBI:57945"/>
        <dbReference type="EC" id="1.1.1.12"/>
    </reaction>
</comment>
<comment type="cofactor">
    <cofactor evidence="1 13">
        <name>Zn(2+)</name>
        <dbReference type="ChEBI" id="CHEBI:29105"/>
    </cofactor>
</comment>
<keyword evidence="8" id="KW-0539">Nucleus</keyword>
<comment type="pathway">
    <text evidence="9">Carbohydrate degradation; L-arabinose degradation via L-arabinitol; D-xylulose 5-phosphate from L-arabinose (fungal route): step 2/5.</text>
</comment>
<evidence type="ECO:0000259" key="16">
    <source>
        <dbReference type="Pfam" id="PF00107"/>
    </source>
</evidence>
<keyword evidence="4 13" id="KW-0862">Zinc</keyword>
<feature type="domain" description="Alcohol dehydrogenase-like N-terminal" evidence="17">
    <location>
        <begin position="761"/>
        <end position="874"/>
    </location>
</feature>
<evidence type="ECO:0000256" key="6">
    <source>
        <dbReference type="ARBA" id="ARBA00023002"/>
    </source>
</evidence>
<dbReference type="PROSITE" id="PS00059">
    <property type="entry name" value="ADH_ZINC"/>
    <property type="match status" value="1"/>
</dbReference>
<dbReference type="PROSITE" id="PS00063">
    <property type="entry name" value="ALDOKETO_REDUCTASE_3"/>
    <property type="match status" value="1"/>
</dbReference>
<evidence type="ECO:0000256" key="10">
    <source>
        <dbReference type="ARBA" id="ARBA00038954"/>
    </source>
</evidence>
<dbReference type="EMBL" id="CVQI01004002">
    <property type="protein sequence ID" value="CRK13338.1"/>
    <property type="molecule type" value="Genomic_DNA"/>
</dbReference>
<dbReference type="AlphaFoldDB" id="A0A0G4KU73"/>
<dbReference type="GO" id="GO:0006062">
    <property type="term" value="P:sorbitol catabolic process"/>
    <property type="evidence" value="ECO:0007669"/>
    <property type="project" value="TreeGrafter"/>
</dbReference>
<dbReference type="InterPro" id="IPR021858">
    <property type="entry name" value="Fun_TF"/>
</dbReference>
<feature type="chain" id="PRO_5002565494" description="L-arabinitol 4-dehydrogenase" evidence="15">
    <location>
        <begin position="21"/>
        <end position="1098"/>
    </location>
</feature>
<evidence type="ECO:0000256" key="11">
    <source>
        <dbReference type="ARBA" id="ARBA00039783"/>
    </source>
</evidence>
<dbReference type="SUPFAM" id="SSF51735">
    <property type="entry name" value="NAD(P)-binding Rossmann-fold domains"/>
    <property type="match status" value="1"/>
</dbReference>
<reference evidence="19" key="1">
    <citation type="submission" date="2015-05" db="EMBL/GenBank/DDBJ databases">
        <authorList>
            <person name="Fogelqvist Johan"/>
        </authorList>
    </citation>
    <scope>NUCLEOTIDE SEQUENCE [LARGE SCALE GENOMIC DNA]</scope>
</reference>
<dbReference type="InterPro" id="IPR018170">
    <property type="entry name" value="Aldo/ket_reductase_CS"/>
</dbReference>
<dbReference type="Gene3D" id="3.90.180.10">
    <property type="entry name" value="Medium-chain alcohol dehydrogenases, catalytic domain"/>
    <property type="match status" value="1"/>
</dbReference>
<evidence type="ECO:0000259" key="17">
    <source>
        <dbReference type="Pfam" id="PF08240"/>
    </source>
</evidence>
<feature type="compositionally biased region" description="Polar residues" evidence="14">
    <location>
        <begin position="154"/>
        <end position="169"/>
    </location>
</feature>
<dbReference type="InterPro" id="IPR011032">
    <property type="entry name" value="GroES-like_sf"/>
</dbReference>
<name>A0A0G4KU73_VERLO</name>
<evidence type="ECO:0000256" key="2">
    <source>
        <dbReference type="ARBA" id="ARBA00008072"/>
    </source>
</evidence>
<dbReference type="SUPFAM" id="SSF50129">
    <property type="entry name" value="GroES-like"/>
    <property type="match status" value="1"/>
</dbReference>
<feature type="domain" description="Alcohol dehydrogenase-like C-terminal" evidence="16">
    <location>
        <begin position="912"/>
        <end position="1049"/>
    </location>
</feature>
<dbReference type="InterPro" id="IPR002328">
    <property type="entry name" value="ADH_Zn_CS"/>
</dbReference>
<sequence length="1098" mass="119821">MLFTAVVTILLALGPLAAHAKSQGKVTHPTSDTKLDLSSNDRSMKITWAYEGESRKWDDVDLVLLGESRDAAGSTKEWSASVRMDIDIAASFFTCLDGALHAPTDPCLTPSIFSAASSQLHPDRTSSGYSTKSTKSTNDTLASAMLSPERNTAAEESQQVSSSTAQHTHVQFAPPGTDAHDALDLLSMTPCRIFLRPRYLEYQEELRCLIFNTAQTAAPTREGTPEPGTTLPEALPLVPSFPNPSDDAANRRQAAQTLASPRRLEFLKNYVAEVAPWLDMFDNDRAFGIQVPVLAQSSPALLYAVLALSARQLERKEGRQSSFDSLELYQEAIRLLTPLLQVRDQKIIPICTILCCMEMMSASAQDWRKHLEGCAALFDSFNVHGFTGELLQAVFWCYARMDLCGALISDGTESTLLQPAKWLPSGATHSEAVDLFRQSTSPDMYANHAVYLCAKVCELVADRTRFYELGDDTSVNPDDLTDRWLRLWDDLQSWNLNRPPEMLPAQTIQSTPFPQILFLHWAAISSNQLYHTACVLLLGSTPRPLNLKLGISGSAVWHAKHICGISLTNPHQGCLNNAIQPLWVAGRLLSHKSEHALLVQLIRSIEAMTGWGTCWRIDDLESAWGYKVRGKSSRMTNLTVLLRWATQRGVAVIPKSNSQDRLRQNLEVNGFDLTAEELESISDLDRGRSTIKMAPAVLEPEVACCLPVKNSSKGFTSTTIKEIPAVNDAEVLQAPLPNPSLQVTADHRIKTVEAPVLAPKKGEVLLQIKATGVCGSDIHFWKSGRIGTLVVEGDCIIGHEAAGVVIRVGEGITNFVPGDRVAIEPGVPCGDCFLCLEGRYNLCEDVQFAGVYPYHGTLQRYKTHPAKWLYKLPDNISYAQGALLEPLSVVLHGIRTAGLELGTGAVICGAGPIGLIALAAARASGAHPLVITDIEPLRLAFAKELVPGCLTYRVDPSLGAEGNGKAIRALFGTETAGEYVAPRTVLECTGVESSICAAAFAVRRGGTVMVIGVGREVMNNLPFMHISLSEIKLDFINRYRDTWAPGIQCLSGRILKLDKLISHTFPLEKAEEALTLSSDVRNGSIKVQIVDEVESPLF</sequence>
<dbReference type="GO" id="GO:0003939">
    <property type="term" value="F:L-iditol 2-dehydrogenase (NAD+) activity"/>
    <property type="evidence" value="ECO:0007669"/>
    <property type="project" value="TreeGrafter"/>
</dbReference>
<dbReference type="InterPro" id="IPR045306">
    <property type="entry name" value="SDH-like"/>
</dbReference>
<dbReference type="InterPro" id="IPR013149">
    <property type="entry name" value="ADH-like_C"/>
</dbReference>
<evidence type="ECO:0000313" key="18">
    <source>
        <dbReference type="EMBL" id="CRK13338.1"/>
    </source>
</evidence>
<feature type="region of interest" description="Disordered" evidence="14">
    <location>
        <begin position="119"/>
        <end position="138"/>
    </location>
</feature>
<feature type="region of interest" description="Disordered" evidence="14">
    <location>
        <begin position="149"/>
        <end position="176"/>
    </location>
</feature>
<evidence type="ECO:0000256" key="9">
    <source>
        <dbReference type="ARBA" id="ARBA00037881"/>
    </source>
</evidence>
<dbReference type="SUPFAM" id="SSF51430">
    <property type="entry name" value="NAD(P)-linked oxidoreductase"/>
    <property type="match status" value="1"/>
</dbReference>
<dbReference type="InterPro" id="IPR036291">
    <property type="entry name" value="NAD(P)-bd_dom_sf"/>
</dbReference>
<feature type="signal peptide" evidence="15">
    <location>
        <begin position="1"/>
        <end position="20"/>
    </location>
</feature>
<evidence type="ECO:0000256" key="4">
    <source>
        <dbReference type="ARBA" id="ARBA00022833"/>
    </source>
</evidence>
<dbReference type="InterPro" id="IPR036812">
    <property type="entry name" value="NAD(P)_OxRdtase_dom_sf"/>
</dbReference>